<dbReference type="GO" id="GO:0031902">
    <property type="term" value="C:late endosome membrane"/>
    <property type="evidence" value="ECO:0007669"/>
    <property type="project" value="UniProtKB-SubCell"/>
</dbReference>
<dbReference type="Gene3D" id="1.20.120.1130">
    <property type="match status" value="1"/>
</dbReference>
<evidence type="ECO:0000313" key="9">
    <source>
        <dbReference type="Proteomes" id="UP000243515"/>
    </source>
</evidence>
<dbReference type="PROSITE" id="PS51310">
    <property type="entry name" value="VPS28_C"/>
    <property type="match status" value="1"/>
</dbReference>
<dbReference type="SUPFAM" id="SSF140111">
    <property type="entry name" value="Endosomal sorting complex assembly domain"/>
    <property type="match status" value="1"/>
</dbReference>
<evidence type="ECO:0000259" key="7">
    <source>
        <dbReference type="PROSITE" id="PS51313"/>
    </source>
</evidence>
<dbReference type="Proteomes" id="UP000243515">
    <property type="component" value="Unassembled WGS sequence"/>
</dbReference>
<feature type="domain" description="VPS28 C-terminal" evidence="6">
    <location>
        <begin position="150"/>
        <end position="244"/>
    </location>
</feature>
<dbReference type="AlphaFoldDB" id="A0A232M4K7"/>
<accession>A0A232M4K7</accession>
<dbReference type="PANTHER" id="PTHR12937">
    <property type="entry name" value="VACUOLAR PROTEIN SORTING 28, ISOFORM 2 VPS28"/>
    <property type="match status" value="1"/>
</dbReference>
<dbReference type="CDD" id="cd02440">
    <property type="entry name" value="AdoMet_MTases"/>
    <property type="match status" value="1"/>
</dbReference>
<gene>
    <name evidence="8" type="ORF">Egran_00931</name>
</gene>
<sequence>MYSQRPLSYAPTPYSYTPNPALSASINLDEEVKLASSSVERDLYESLAEIYSIIITLDGLEKAYIKDAITEQEYSETCARLLKQYKSSLSDDSVAREFVDLETFKRTWGMECPRATERLRIGLPATVEQASHGAHTPSNGPTAAGSSGGASGSLILAATENFITFLDALKLNMLSKDPLHPLLSEVIQSVNKVTDRDFENRGKIIQWLITLNQMRATEELSEEQARELAFDIEQATTVLDLPQLYTQPSAKEILNALDLLSIQPRNFGCNAEEAVKRQTVQPTGVPRYLTSIIASSLSWLESDEVREAIWDVAAARLSERSGRAGECHFGSPAFYNTILTSAALAMPALSRAFTIPTSSRESFTLTLHEPTLTSDNLGTKTWVSSYLLSRRLHSLLEATPKLVSPTAADQRERSLQRVLELGAGTGLVGLSFAALRPSASVHLTDLPEIVPNLAYNVTLNAELLSNAQATVTTGVLDWSVPSDPLPVKNEKYDIILAADPLYSSEHPKWLVETIDCWLSRKLDSRVIVEMPLRDAYLPQVQEFRHRMIDIGLVAIENGQEVGHDDWENADGEPLEVICWWSVWAWSEKIQ</sequence>
<evidence type="ECO:0000256" key="4">
    <source>
        <dbReference type="ARBA" id="ARBA00022927"/>
    </source>
</evidence>
<reference evidence="8 9" key="1">
    <citation type="journal article" date="2015" name="Environ. Microbiol.">
        <title>Metagenome sequence of Elaphomyces granulatus from sporocarp tissue reveals Ascomycota ectomycorrhizal fingerprints of genome expansion and a Proteobacteria-rich microbiome.</title>
        <authorList>
            <person name="Quandt C.A."/>
            <person name="Kohler A."/>
            <person name="Hesse C.N."/>
            <person name="Sharpton T.J."/>
            <person name="Martin F."/>
            <person name="Spatafora J.W."/>
        </authorList>
    </citation>
    <scope>NUCLEOTIDE SEQUENCE [LARGE SCALE GENOMIC DNA]</scope>
    <source>
        <strain evidence="8 9">OSC145934</strain>
    </source>
</reference>
<comment type="similarity">
    <text evidence="5">Belongs to the VPS28 family.</text>
</comment>
<dbReference type="GO" id="GO:0044877">
    <property type="term" value="F:protein-containing complex binding"/>
    <property type="evidence" value="ECO:0007669"/>
    <property type="project" value="TreeGrafter"/>
</dbReference>
<dbReference type="InterPro" id="IPR038358">
    <property type="entry name" value="VPS28_N_sf"/>
</dbReference>
<dbReference type="GO" id="GO:0000813">
    <property type="term" value="C:ESCRT I complex"/>
    <property type="evidence" value="ECO:0007669"/>
    <property type="project" value="InterPro"/>
</dbReference>
<dbReference type="OrthoDB" id="2671at2759"/>
<protein>
    <recommendedName>
        <fullName evidence="10">VPS28-domain-containing protein</fullName>
    </recommendedName>
</protein>
<name>A0A232M4K7_9EURO</name>
<dbReference type="Pfam" id="PF10294">
    <property type="entry name" value="Methyltransf_16"/>
    <property type="match status" value="1"/>
</dbReference>
<dbReference type="FunFam" id="1.20.120.1130:FF:000001">
    <property type="entry name" value="Vacuolar protein sorting-associated protein 28 homolog"/>
    <property type="match status" value="1"/>
</dbReference>
<dbReference type="InterPro" id="IPR017899">
    <property type="entry name" value="VPS28_C"/>
</dbReference>
<dbReference type="InterPro" id="IPR017898">
    <property type="entry name" value="VPS28_N"/>
</dbReference>
<keyword evidence="3" id="KW-0967">Endosome</keyword>
<dbReference type="GO" id="GO:0043328">
    <property type="term" value="P:protein transport to vacuole involved in ubiquitin-dependent protein catabolic process via the multivesicular body sorting pathway"/>
    <property type="evidence" value="ECO:0007669"/>
    <property type="project" value="TreeGrafter"/>
</dbReference>
<evidence type="ECO:0000256" key="5">
    <source>
        <dbReference type="PROSITE-ProRule" id="PRU00642"/>
    </source>
</evidence>
<evidence type="ECO:0000256" key="1">
    <source>
        <dbReference type="ARBA" id="ARBA00004633"/>
    </source>
</evidence>
<dbReference type="FunFam" id="1.20.1440.200:FF:000003">
    <property type="entry name" value="Vacuolar protein sorting-associated protein 28"/>
    <property type="match status" value="1"/>
</dbReference>
<dbReference type="Gene3D" id="1.20.1440.200">
    <property type="match status" value="1"/>
</dbReference>
<dbReference type="PROSITE" id="PS51313">
    <property type="entry name" value="VPS28_N"/>
    <property type="match status" value="1"/>
</dbReference>
<dbReference type="Gene3D" id="3.40.50.150">
    <property type="entry name" value="Vaccinia Virus protein VP39"/>
    <property type="match status" value="1"/>
</dbReference>
<comment type="subcellular location">
    <subcellularLocation>
        <location evidence="1">Late endosome membrane</location>
        <topology evidence="1">Peripheral membrane protein</topology>
    </subcellularLocation>
</comment>
<proteinExistence type="inferred from homology"/>
<keyword evidence="2 5" id="KW-0813">Transport</keyword>
<dbReference type="InterPro" id="IPR019410">
    <property type="entry name" value="Methyltransf_16"/>
</dbReference>
<dbReference type="SUPFAM" id="SSF53335">
    <property type="entry name" value="S-adenosyl-L-methionine-dependent methyltransferases"/>
    <property type="match status" value="1"/>
</dbReference>
<evidence type="ECO:0000256" key="2">
    <source>
        <dbReference type="ARBA" id="ARBA00022448"/>
    </source>
</evidence>
<feature type="domain" description="VPS28 N-terminal" evidence="7">
    <location>
        <begin position="21"/>
        <end position="129"/>
    </location>
</feature>
<dbReference type="EMBL" id="NPHW01002515">
    <property type="protein sequence ID" value="OXV11306.1"/>
    <property type="molecule type" value="Genomic_DNA"/>
</dbReference>
<dbReference type="InterPro" id="IPR037202">
    <property type="entry name" value="ESCRT_assembly_dom"/>
</dbReference>
<keyword evidence="9" id="KW-1185">Reference proteome</keyword>
<evidence type="ECO:0000313" key="8">
    <source>
        <dbReference type="EMBL" id="OXV11306.1"/>
    </source>
</evidence>
<dbReference type="Pfam" id="PF03997">
    <property type="entry name" value="VPS28"/>
    <property type="match status" value="1"/>
</dbReference>
<evidence type="ECO:0000256" key="3">
    <source>
        <dbReference type="ARBA" id="ARBA00022753"/>
    </source>
</evidence>
<organism evidence="8 9">
    <name type="scientific">Elaphomyces granulatus</name>
    <dbReference type="NCBI Taxonomy" id="519963"/>
    <lineage>
        <taxon>Eukaryota</taxon>
        <taxon>Fungi</taxon>
        <taxon>Dikarya</taxon>
        <taxon>Ascomycota</taxon>
        <taxon>Pezizomycotina</taxon>
        <taxon>Eurotiomycetes</taxon>
        <taxon>Eurotiomycetidae</taxon>
        <taxon>Eurotiales</taxon>
        <taxon>Elaphomycetaceae</taxon>
        <taxon>Elaphomyces</taxon>
    </lineage>
</organism>
<dbReference type="InterPro" id="IPR037206">
    <property type="entry name" value="VPS28_C_sf"/>
</dbReference>
<keyword evidence="4 5" id="KW-0653">Protein transport</keyword>
<evidence type="ECO:0000259" key="6">
    <source>
        <dbReference type="PROSITE" id="PS51310"/>
    </source>
</evidence>
<dbReference type="InterPro" id="IPR007143">
    <property type="entry name" value="Vps28"/>
</dbReference>
<evidence type="ECO:0008006" key="10">
    <source>
        <dbReference type="Google" id="ProtNLM"/>
    </source>
</evidence>
<comment type="caution">
    <text evidence="8">The sequence shown here is derived from an EMBL/GenBank/DDBJ whole genome shotgun (WGS) entry which is preliminary data.</text>
</comment>
<dbReference type="PANTHER" id="PTHR12937:SF0">
    <property type="entry name" value="VACUOLAR PROTEIN SORTING-ASSOCIATED PROTEIN 28 HOMOLOG"/>
    <property type="match status" value="1"/>
</dbReference>
<dbReference type="SUPFAM" id="SSF140427">
    <property type="entry name" value="VPS28 C-terminal domain-like"/>
    <property type="match status" value="1"/>
</dbReference>
<dbReference type="InterPro" id="IPR029063">
    <property type="entry name" value="SAM-dependent_MTases_sf"/>
</dbReference>
<dbReference type="GO" id="GO:0008757">
    <property type="term" value="F:S-adenosylmethionine-dependent methyltransferase activity"/>
    <property type="evidence" value="ECO:0007669"/>
    <property type="project" value="UniProtKB-ARBA"/>
</dbReference>